<keyword evidence="1" id="KW-0472">Membrane</keyword>
<name>A0A6J6R0Y7_9ZZZZ</name>
<reference evidence="2" key="1">
    <citation type="submission" date="2020-05" db="EMBL/GenBank/DDBJ databases">
        <authorList>
            <person name="Chiriac C."/>
            <person name="Salcher M."/>
            <person name="Ghai R."/>
            <person name="Kavagutti S V."/>
        </authorList>
    </citation>
    <scope>NUCLEOTIDE SEQUENCE</scope>
</reference>
<organism evidence="2">
    <name type="scientific">freshwater metagenome</name>
    <dbReference type="NCBI Taxonomy" id="449393"/>
    <lineage>
        <taxon>unclassified sequences</taxon>
        <taxon>metagenomes</taxon>
        <taxon>ecological metagenomes</taxon>
    </lineage>
</organism>
<gene>
    <name evidence="2" type="ORF">UFOPK2655_01065</name>
</gene>
<evidence type="ECO:0000256" key="1">
    <source>
        <dbReference type="SAM" id="Phobius"/>
    </source>
</evidence>
<keyword evidence="1" id="KW-0812">Transmembrane</keyword>
<sequence length="199" mass="21344">MALVAGRKEDAPSILVLFDPAKSAEPPQNSGRIFARALITSPEAARVAISFPAAKNGRSASQLEGSSWFRRRSRSWAELEFFDFQSAKALFHCSCRSAPRLLTWRACAKTSLGIANFSSGFKPSSTFVAAISSSPNAEPCDLPVPRRVGAGHAITVFRRMREGFVFSFFAAIMAASSAAISTLPSSAVATSMTCQPYAR</sequence>
<dbReference type="AlphaFoldDB" id="A0A6J6R0Y7"/>
<dbReference type="EMBL" id="CAEZYE010000062">
    <property type="protein sequence ID" value="CAB4716772.1"/>
    <property type="molecule type" value="Genomic_DNA"/>
</dbReference>
<evidence type="ECO:0000313" key="2">
    <source>
        <dbReference type="EMBL" id="CAB4716772.1"/>
    </source>
</evidence>
<protein>
    <submittedName>
        <fullName evidence="2">Unannotated protein</fullName>
    </submittedName>
</protein>
<accession>A0A6J6R0Y7</accession>
<keyword evidence="1" id="KW-1133">Transmembrane helix</keyword>
<proteinExistence type="predicted"/>
<feature type="transmembrane region" description="Helical" evidence="1">
    <location>
        <begin position="164"/>
        <end position="183"/>
    </location>
</feature>